<feature type="region of interest" description="Disordered" evidence="1">
    <location>
        <begin position="1"/>
        <end position="23"/>
    </location>
</feature>
<protein>
    <submittedName>
        <fullName evidence="2">Uncharacterized protein</fullName>
    </submittedName>
</protein>
<evidence type="ECO:0000313" key="3">
    <source>
        <dbReference type="Proteomes" id="UP001243330"/>
    </source>
</evidence>
<keyword evidence="3" id="KW-1185">Reference proteome</keyword>
<dbReference type="AlphaFoldDB" id="A0AAD9AC05"/>
<accession>A0AAD9AC05</accession>
<organism evidence="2 3">
    <name type="scientific">Colletotrichum chrysophilum</name>
    <dbReference type="NCBI Taxonomy" id="1836956"/>
    <lineage>
        <taxon>Eukaryota</taxon>
        <taxon>Fungi</taxon>
        <taxon>Dikarya</taxon>
        <taxon>Ascomycota</taxon>
        <taxon>Pezizomycotina</taxon>
        <taxon>Sordariomycetes</taxon>
        <taxon>Hypocreomycetidae</taxon>
        <taxon>Glomerellales</taxon>
        <taxon>Glomerellaceae</taxon>
        <taxon>Colletotrichum</taxon>
        <taxon>Colletotrichum gloeosporioides species complex</taxon>
    </lineage>
</organism>
<dbReference type="EMBL" id="JAQOWY010000275">
    <property type="protein sequence ID" value="KAK1845351.1"/>
    <property type="molecule type" value="Genomic_DNA"/>
</dbReference>
<evidence type="ECO:0000313" key="2">
    <source>
        <dbReference type="EMBL" id="KAK1845351.1"/>
    </source>
</evidence>
<reference evidence="2" key="1">
    <citation type="submission" date="2023-01" db="EMBL/GenBank/DDBJ databases">
        <title>Colletotrichum chrysophilum M932 genome sequence.</title>
        <authorList>
            <person name="Baroncelli R."/>
        </authorList>
    </citation>
    <scope>NUCLEOTIDE SEQUENCE</scope>
    <source>
        <strain evidence="2">M932</strain>
    </source>
</reference>
<gene>
    <name evidence="2" type="ORF">CCHR01_12010</name>
</gene>
<comment type="caution">
    <text evidence="2">The sequence shown here is derived from an EMBL/GenBank/DDBJ whole genome shotgun (WGS) entry which is preliminary data.</text>
</comment>
<dbReference type="Proteomes" id="UP001243330">
    <property type="component" value="Unassembled WGS sequence"/>
</dbReference>
<evidence type="ECO:0000256" key="1">
    <source>
        <dbReference type="SAM" id="MobiDB-lite"/>
    </source>
</evidence>
<sequence>MMETPSRCTNQLQLKTATTSPGDSLTENKIEAVFREVRAARFSRLSDAVDQGRPTCSVSKKDSFLSRILVDHIFARFEQRLIFSLIVRMPILAPQLTASLS</sequence>
<name>A0AAD9AC05_9PEZI</name>
<proteinExistence type="predicted"/>